<feature type="compositionally biased region" description="Basic and acidic residues" evidence="1">
    <location>
        <begin position="173"/>
        <end position="182"/>
    </location>
</feature>
<protein>
    <submittedName>
        <fullName evidence="2">SRPBCC family protein</fullName>
    </submittedName>
</protein>
<dbReference type="Pfam" id="PF10604">
    <property type="entry name" value="Polyketide_cyc2"/>
    <property type="match status" value="1"/>
</dbReference>
<dbReference type="InterPro" id="IPR023393">
    <property type="entry name" value="START-like_dom_sf"/>
</dbReference>
<dbReference type="EMBL" id="CP147982">
    <property type="protein sequence ID" value="WXK78762.1"/>
    <property type="molecule type" value="Genomic_DNA"/>
</dbReference>
<organism evidence="2 3">
    <name type="scientific">Streptomyces sirii</name>
    <dbReference type="NCBI Taxonomy" id="3127701"/>
    <lineage>
        <taxon>Bacteria</taxon>
        <taxon>Bacillati</taxon>
        <taxon>Actinomycetota</taxon>
        <taxon>Actinomycetes</taxon>
        <taxon>Kitasatosporales</taxon>
        <taxon>Streptomycetaceae</taxon>
        <taxon>Streptomyces</taxon>
    </lineage>
</organism>
<sequence length="182" mass="19994">MPLPRPSRIPRFPDPAASGTVTVEVTPAETYRVVSDPLVMVRLGEEAHRARWLGGATAPAVGARFRGHNRNGPRRWYTDCRITDADPGRRFAYEVTAPLGIPISRWQYDIAPAAEGCTVTETNWLRVPLWFIPVAVLVTGVSDRIGANHTHIGSTLHRLKRHLESPPPGAADSPERGERPVG</sequence>
<dbReference type="RefSeq" id="WP_407287485.1">
    <property type="nucleotide sequence ID" value="NZ_CP147982.1"/>
</dbReference>
<dbReference type="Gene3D" id="3.30.530.20">
    <property type="match status" value="1"/>
</dbReference>
<dbReference type="SUPFAM" id="SSF55961">
    <property type="entry name" value="Bet v1-like"/>
    <property type="match status" value="1"/>
</dbReference>
<dbReference type="InterPro" id="IPR019587">
    <property type="entry name" value="Polyketide_cyclase/dehydratase"/>
</dbReference>
<name>A0ABZ2QQD4_9ACTN</name>
<proteinExistence type="predicted"/>
<keyword evidence="3" id="KW-1185">Reference proteome</keyword>
<reference evidence="2 3" key="1">
    <citation type="submission" date="2024-03" db="EMBL/GenBank/DDBJ databases">
        <title>The complete genome of Streptomyces sirii sp.nov.</title>
        <authorList>
            <person name="Zakalyukina Y.V."/>
            <person name="Belik A.R."/>
            <person name="Biryukov M.V."/>
            <person name="Baturina O.A."/>
            <person name="Kabilov M.R."/>
        </authorList>
    </citation>
    <scope>NUCLEOTIDE SEQUENCE [LARGE SCALE GENOMIC DNA]</scope>
    <source>
        <strain evidence="2 3">BP-8</strain>
    </source>
</reference>
<dbReference type="CDD" id="cd07812">
    <property type="entry name" value="SRPBCC"/>
    <property type="match status" value="1"/>
</dbReference>
<dbReference type="Proteomes" id="UP001626628">
    <property type="component" value="Chromosome"/>
</dbReference>
<accession>A0ABZ2QQD4</accession>
<evidence type="ECO:0000256" key="1">
    <source>
        <dbReference type="SAM" id="MobiDB-lite"/>
    </source>
</evidence>
<evidence type="ECO:0000313" key="2">
    <source>
        <dbReference type="EMBL" id="WXK78762.1"/>
    </source>
</evidence>
<gene>
    <name evidence="2" type="ORF">WAB15_23785</name>
</gene>
<feature type="region of interest" description="Disordered" evidence="1">
    <location>
        <begin position="161"/>
        <end position="182"/>
    </location>
</feature>
<evidence type="ECO:0000313" key="3">
    <source>
        <dbReference type="Proteomes" id="UP001626628"/>
    </source>
</evidence>